<feature type="domain" description="TcfC Usher-like barrel" evidence="3">
    <location>
        <begin position="349"/>
        <end position="768"/>
    </location>
</feature>
<dbReference type="Pfam" id="PF17271">
    <property type="entry name" value="Usher_TcfC"/>
    <property type="match status" value="1"/>
</dbReference>
<reference evidence="4 5" key="1">
    <citation type="submission" date="2017-11" db="EMBL/GenBank/DDBJ databases">
        <title>The genome sequence of Pantoea rodasii DSM 26611.</title>
        <authorList>
            <person name="Gao J."/>
            <person name="Mao X."/>
            <person name="Sun J."/>
        </authorList>
    </citation>
    <scope>NUCLEOTIDE SEQUENCE [LARGE SCALE GENOMIC DNA]</scope>
    <source>
        <strain evidence="4 5">DSM 26611</strain>
    </source>
</reference>
<accession>A0A2M9WHV4</accession>
<dbReference type="EMBL" id="PIQI01000007">
    <property type="protein sequence ID" value="PJZ07140.1"/>
    <property type="molecule type" value="Genomic_DNA"/>
</dbReference>
<dbReference type="InterPro" id="IPR032636">
    <property type="entry name" value="Pilus_assem_E-set-like_dom"/>
</dbReference>
<proteinExistence type="predicted"/>
<evidence type="ECO:0000259" key="2">
    <source>
        <dbReference type="Pfam" id="PF16967"/>
    </source>
</evidence>
<dbReference type="Proteomes" id="UP000232062">
    <property type="component" value="Unassembled WGS sequence"/>
</dbReference>
<feature type="compositionally biased region" description="Low complexity" evidence="1">
    <location>
        <begin position="754"/>
        <end position="763"/>
    </location>
</feature>
<dbReference type="AlphaFoldDB" id="A0A2M9WHV4"/>
<sequence length="900" mass="95354">MRVLPAIILTSLILLTPLSCLALNVPAGFEDLARGQLAWISVRLNGQTLGVHQAKVDLEHIRFIHPASLSVAVRKRYRDTPALEAVLKKNLGRPLARHDAQACGGQTSSACGILHTRTLALVYDENSATATLFLAPRFEPAGQTQSVYYDLPADTGPALIHQQNMNFTADGNYQSASLQGNGTLGVTRSGFLNLDWAWQGQRYASDMQQSADVSNAYYRQDFAKKYYLQGGVMDARDIFSAAGGSINLSQLPLGKINGVRLGSTQAWINPDRVAHGTPLTLFLTRNARVDAYRGEQLLSSFYLNAGTQTLDTRTFPPGSYPVTLKVLEDNRLVRTQTLPYTGTGGSLPASFQWFIQGGAINRDSETRDGSSSGRVLQGGARFPLTQTLSFTAGSALMESAAFSEGALDWSHGFSSGMLDGVMTSRFSYLTGSGNVRGDIEQLSYSDGFSLSFYRSALRAENCGTGGAAGFAGCSQNTSLMLSVPAGEWSINLGWLSGSASSRYVLRQALPASDDRRDAGAPWQQVYTSQYHSESWQAGASRTFSFGGVIASVNASLFTRRDSGAESRDNGALISLTLTRPSAGQGGTRDVTSAGADWQSGRSGQSRLDYNAAWSRYTGNDGNSGMGATLSGAQSASSTASVWARKSSQYGDGGLTVSDVWQHTGGGHALSATGSYSSSLVLGGGGAALGPWGGGTLSSAIALGVKADDGADPAPVSVSVDGGGQARVQAGSRAAFSVPAWQPVSFSISEPQAAGDSGTGSRLSRGGGKGEVFLTPGRVYSRSIGVTAQYTWMGRLTGLNGAPLRDTVPLNVESWTPLGGSSFSMETTRAVKTLYVTRGERYWQCPVTVKTRRNVIRWVGEIRCRPAALASLPPRARQQVAIMRGTRSSDAETAKLSKEVE</sequence>
<dbReference type="RefSeq" id="WP_100700169.1">
    <property type="nucleotide sequence ID" value="NZ_PIQI01000007.1"/>
</dbReference>
<evidence type="ECO:0000313" key="5">
    <source>
        <dbReference type="Proteomes" id="UP000232062"/>
    </source>
</evidence>
<feature type="domain" description="Pilus assembly protein E-set like" evidence="2">
    <location>
        <begin position="276"/>
        <end position="337"/>
    </location>
</feature>
<protein>
    <submittedName>
        <fullName evidence="4">Fimbrial protein</fullName>
    </submittedName>
</protein>
<dbReference type="InterPro" id="IPR035224">
    <property type="entry name" value="Usher_TcfC"/>
</dbReference>
<evidence type="ECO:0000259" key="3">
    <source>
        <dbReference type="Pfam" id="PF17271"/>
    </source>
</evidence>
<dbReference type="OrthoDB" id="7010570at2"/>
<organism evidence="4 5">
    <name type="scientific">Pantoea rodasii</name>
    <dbReference type="NCBI Taxonomy" id="1076549"/>
    <lineage>
        <taxon>Bacteria</taxon>
        <taxon>Pseudomonadati</taxon>
        <taxon>Pseudomonadota</taxon>
        <taxon>Gammaproteobacteria</taxon>
        <taxon>Enterobacterales</taxon>
        <taxon>Erwiniaceae</taxon>
        <taxon>Pantoea</taxon>
    </lineage>
</organism>
<keyword evidence="5" id="KW-1185">Reference proteome</keyword>
<dbReference type="Pfam" id="PF16967">
    <property type="entry name" value="TcfC"/>
    <property type="match status" value="1"/>
</dbReference>
<name>A0A2M9WHV4_9GAMM</name>
<feature type="region of interest" description="Disordered" evidence="1">
    <location>
        <begin position="575"/>
        <end position="603"/>
    </location>
</feature>
<evidence type="ECO:0000256" key="1">
    <source>
        <dbReference type="SAM" id="MobiDB-lite"/>
    </source>
</evidence>
<comment type="caution">
    <text evidence="4">The sequence shown here is derived from an EMBL/GenBank/DDBJ whole genome shotgun (WGS) entry which is preliminary data.</text>
</comment>
<gene>
    <name evidence="4" type="ORF">PRCB_02435</name>
</gene>
<feature type="region of interest" description="Disordered" evidence="1">
    <location>
        <begin position="748"/>
        <end position="768"/>
    </location>
</feature>
<dbReference type="STRING" id="1076549.HA45_21870"/>
<evidence type="ECO:0000313" key="4">
    <source>
        <dbReference type="EMBL" id="PJZ07140.1"/>
    </source>
</evidence>